<evidence type="ECO:0000313" key="2">
    <source>
        <dbReference type="EMBL" id="QDU66351.1"/>
    </source>
</evidence>
<accession>A0A518BH91</accession>
<dbReference type="KEGG" id="pbap:Pla133_14210"/>
<feature type="region of interest" description="Disordered" evidence="1">
    <location>
        <begin position="163"/>
        <end position="187"/>
    </location>
</feature>
<reference evidence="2 3" key="1">
    <citation type="submission" date="2019-02" db="EMBL/GenBank/DDBJ databases">
        <title>Deep-cultivation of Planctomycetes and their phenomic and genomic characterization uncovers novel biology.</title>
        <authorList>
            <person name="Wiegand S."/>
            <person name="Jogler M."/>
            <person name="Boedeker C."/>
            <person name="Pinto D."/>
            <person name="Vollmers J."/>
            <person name="Rivas-Marin E."/>
            <person name="Kohn T."/>
            <person name="Peeters S.H."/>
            <person name="Heuer A."/>
            <person name="Rast P."/>
            <person name="Oberbeckmann S."/>
            <person name="Bunk B."/>
            <person name="Jeske O."/>
            <person name="Meyerdierks A."/>
            <person name="Storesund J.E."/>
            <person name="Kallscheuer N."/>
            <person name="Luecker S."/>
            <person name="Lage O.M."/>
            <person name="Pohl T."/>
            <person name="Merkel B.J."/>
            <person name="Hornburger P."/>
            <person name="Mueller R.-W."/>
            <person name="Bruemmer F."/>
            <person name="Labrenz M."/>
            <person name="Spormann A.M."/>
            <person name="Op den Camp H."/>
            <person name="Overmann J."/>
            <person name="Amann R."/>
            <person name="Jetten M.S.M."/>
            <person name="Mascher T."/>
            <person name="Medema M.H."/>
            <person name="Devos D.P."/>
            <person name="Kaster A.-K."/>
            <person name="Ovreas L."/>
            <person name="Rohde M."/>
            <person name="Galperin M.Y."/>
            <person name="Jogler C."/>
        </authorList>
    </citation>
    <scope>NUCLEOTIDE SEQUENCE [LARGE SCALE GENOMIC DNA]</scope>
    <source>
        <strain evidence="2 3">Pla133</strain>
    </source>
</reference>
<sequence>MPVKPPERIARDQFLADRHGKTFADVLNEPGTPFDEVLSFFNHAERQQRMEDAEIHHDRAPLAGVVRELESEPVLGRFFETADRRRSTRLRQAIGVLVRLIMERRGWVTTGKKGSLGVRSATGPLSQDHNTGGLALWFIRAERYHRVGGVHFRSTRERCADLGGVGHHRERERTEGGAPAADAGRQP</sequence>
<dbReference type="AlphaFoldDB" id="A0A518BH91"/>
<proteinExistence type="predicted"/>
<organism evidence="2 3">
    <name type="scientific">Engelhardtia mirabilis</name>
    <dbReference type="NCBI Taxonomy" id="2528011"/>
    <lineage>
        <taxon>Bacteria</taxon>
        <taxon>Pseudomonadati</taxon>
        <taxon>Planctomycetota</taxon>
        <taxon>Planctomycetia</taxon>
        <taxon>Planctomycetia incertae sedis</taxon>
        <taxon>Engelhardtia</taxon>
    </lineage>
</organism>
<gene>
    <name evidence="2" type="ORF">Pla133_14210</name>
</gene>
<protein>
    <submittedName>
        <fullName evidence="2">Uncharacterized protein</fullName>
    </submittedName>
</protein>
<keyword evidence="3" id="KW-1185">Reference proteome</keyword>
<evidence type="ECO:0000313" key="3">
    <source>
        <dbReference type="Proteomes" id="UP000316921"/>
    </source>
</evidence>
<dbReference type="EMBL" id="CP036287">
    <property type="protein sequence ID" value="QDU66351.1"/>
    <property type="molecule type" value="Genomic_DNA"/>
</dbReference>
<dbReference type="Proteomes" id="UP000316921">
    <property type="component" value="Chromosome"/>
</dbReference>
<evidence type="ECO:0000256" key="1">
    <source>
        <dbReference type="SAM" id="MobiDB-lite"/>
    </source>
</evidence>
<name>A0A518BH91_9BACT</name>